<feature type="region of interest" description="Disordered" evidence="1">
    <location>
        <begin position="280"/>
        <end position="341"/>
    </location>
</feature>
<name>A0ABW9KJ58_9BACT</name>
<dbReference type="SUPFAM" id="SSF52540">
    <property type="entry name" value="P-loop containing nucleoside triphosphate hydrolases"/>
    <property type="match status" value="1"/>
</dbReference>
<organism evidence="3 4">
    <name type="scientific">Terriglobus aquaticus</name>
    <dbReference type="NCBI Taxonomy" id="940139"/>
    <lineage>
        <taxon>Bacteria</taxon>
        <taxon>Pseudomonadati</taxon>
        <taxon>Acidobacteriota</taxon>
        <taxon>Terriglobia</taxon>
        <taxon>Terriglobales</taxon>
        <taxon>Acidobacteriaceae</taxon>
        <taxon>Terriglobus</taxon>
    </lineage>
</organism>
<keyword evidence="4" id="KW-1185">Reference proteome</keyword>
<accession>A0ABW9KJ58</accession>
<sequence length="509" mass="54704">MPALTAALLKSQIEAQLAHRIPAALSPMAREEAERQPLHDPRLTELLGGGVPVGGITEIHGQACSGRTSVALSLAAAVTAAERVVAWIDVSDELDPETAALFGVDLERLLWVRCGAPAQEKSPRSAALPSQKADPDTREPAAIASMESAPAEPNLVATNHTPRPVGNGGCGSPHPRGEGRGMAEAIDALLQQQPRSAAIPDRRARKKIGTPGMPNRDIAQAMKPQSVSHHVAMVLGKAARFPTGKPVTSAKSNLVPPEEIVPTNGSLFGRQVERKVSCGSNRLPSAADAPIGSTRLPPAQRPPMPFPHASPYREEQIPTDRQPSRRAQPIAPQKPKPRQDVQGLNALAARRKDGAEDVWAPLDQALRSVDLLLQAGGFSLLVLDLSSLPADKVWRIPLATWFRFRAGCERSRGSLVVLSQHPCARASADLTVSLRRKELHTEGNRILTGSSISVELEQQRRGTGTTVAPLDRFASQSKVVPFRKPVQSDHRAHTPEPLWKADTHWSVRA</sequence>
<proteinExistence type="predicted"/>
<evidence type="ECO:0000259" key="2">
    <source>
        <dbReference type="Pfam" id="PF00154"/>
    </source>
</evidence>
<evidence type="ECO:0000313" key="3">
    <source>
        <dbReference type="EMBL" id="MFN2974505.1"/>
    </source>
</evidence>
<feature type="region of interest" description="Disordered" evidence="1">
    <location>
        <begin position="120"/>
        <end position="140"/>
    </location>
</feature>
<evidence type="ECO:0000256" key="1">
    <source>
        <dbReference type="SAM" id="MobiDB-lite"/>
    </source>
</evidence>
<gene>
    <name evidence="3" type="ORF">ACK2TP_01890</name>
</gene>
<dbReference type="InterPro" id="IPR049428">
    <property type="entry name" value="RecA-like_N"/>
</dbReference>
<evidence type="ECO:0000313" key="4">
    <source>
        <dbReference type="Proteomes" id="UP001634747"/>
    </source>
</evidence>
<dbReference type="RefSeq" id="WP_263413931.1">
    <property type="nucleotide sequence ID" value="NZ_BAABBH010000001.1"/>
</dbReference>
<feature type="domain" description="RecA-like N-terminal" evidence="2">
    <location>
        <begin position="49"/>
        <end position="111"/>
    </location>
</feature>
<comment type="caution">
    <text evidence="3">The sequence shown here is derived from an EMBL/GenBank/DDBJ whole genome shotgun (WGS) entry which is preliminary data.</text>
</comment>
<dbReference type="EMBL" id="JBJYXY010000001">
    <property type="protein sequence ID" value="MFN2974505.1"/>
    <property type="molecule type" value="Genomic_DNA"/>
</dbReference>
<dbReference type="Proteomes" id="UP001634747">
    <property type="component" value="Unassembled WGS sequence"/>
</dbReference>
<dbReference type="Gene3D" id="3.40.50.300">
    <property type="entry name" value="P-loop containing nucleotide triphosphate hydrolases"/>
    <property type="match status" value="1"/>
</dbReference>
<reference evidence="3 4" key="1">
    <citation type="submission" date="2024-12" db="EMBL/GenBank/DDBJ databases">
        <authorList>
            <person name="Lee Y."/>
        </authorList>
    </citation>
    <scope>NUCLEOTIDE SEQUENCE [LARGE SCALE GENOMIC DNA]</scope>
    <source>
        <strain evidence="3 4">03SUJ4</strain>
    </source>
</reference>
<protein>
    <recommendedName>
        <fullName evidence="2">RecA-like N-terminal domain-containing protein</fullName>
    </recommendedName>
</protein>
<feature type="compositionally biased region" description="Pro residues" evidence="1">
    <location>
        <begin position="299"/>
        <end position="308"/>
    </location>
</feature>
<dbReference type="Pfam" id="PF00154">
    <property type="entry name" value="RecA_N"/>
    <property type="match status" value="1"/>
</dbReference>
<dbReference type="InterPro" id="IPR027417">
    <property type="entry name" value="P-loop_NTPase"/>
</dbReference>